<protein>
    <submittedName>
        <fullName evidence="1">Uncharacterized protein</fullName>
    </submittedName>
</protein>
<reference evidence="1" key="1">
    <citation type="journal article" date="2014" name="Genome Biol. Evol.">
        <title>Pangenome evidence for extensive interdomain horizontal transfer affecting lineage core and shell genes in uncultured planktonic thaumarchaeota and euryarchaeota.</title>
        <authorList>
            <person name="Deschamps P."/>
            <person name="Zivanovic Y."/>
            <person name="Moreira D."/>
            <person name="Rodriguez-Valera F."/>
            <person name="Lopez-Garcia P."/>
        </authorList>
    </citation>
    <scope>NUCLEOTIDE SEQUENCE</scope>
</reference>
<evidence type="ECO:0000313" key="1">
    <source>
        <dbReference type="EMBL" id="AIF08951.1"/>
    </source>
</evidence>
<dbReference type="EMBL" id="KF900848">
    <property type="protein sequence ID" value="AIF08951.1"/>
    <property type="molecule type" value="Genomic_DNA"/>
</dbReference>
<name>A0A075GYG6_9EURY</name>
<dbReference type="AlphaFoldDB" id="A0A075GYG6"/>
<accession>A0A075GYG6</accession>
<organism evidence="1">
    <name type="scientific">uncultured marine group II/III euryarchaeote KM3_33_H04</name>
    <dbReference type="NCBI Taxonomy" id="1456436"/>
    <lineage>
        <taxon>Archaea</taxon>
        <taxon>Methanobacteriati</taxon>
        <taxon>Methanobacteriota</taxon>
        <taxon>environmental samples</taxon>
    </lineage>
</organism>
<proteinExistence type="predicted"/>
<sequence>MWFFTVDGMLSIVKHRDIEDCYLVRSRTADVLERRFHEFPLIRMEDADYRYRVLVPSWQDVMVRMMAEMSSMLKLGYTDFKGGCERWGVTDHPMCNEDPDYLEALGRVWEVMRSYQDRREANYELQP</sequence>